<dbReference type="InterPro" id="IPR016174">
    <property type="entry name" value="Di-haem_cyt_TM"/>
</dbReference>
<accession>A0ABW9XEH0</accession>
<evidence type="ECO:0000256" key="12">
    <source>
        <dbReference type="ARBA" id="ARBA00037975"/>
    </source>
</evidence>
<feature type="transmembrane region" description="Helical" evidence="13">
    <location>
        <begin position="92"/>
        <end position="113"/>
    </location>
</feature>
<keyword evidence="4" id="KW-1003">Cell membrane</keyword>
<dbReference type="RefSeq" id="WP_161718576.1">
    <property type="nucleotide sequence ID" value="NZ_JAAAPO010000004.1"/>
</dbReference>
<evidence type="ECO:0000256" key="11">
    <source>
        <dbReference type="ARBA" id="ARBA00023136"/>
    </source>
</evidence>
<comment type="caution">
    <text evidence="15">The sequence shown here is derived from an EMBL/GenBank/DDBJ whole genome shotgun (WGS) entry which is preliminary data.</text>
</comment>
<keyword evidence="7" id="KW-0479">Metal-binding</keyword>
<dbReference type="SUPFAM" id="SSF81342">
    <property type="entry name" value="Transmembrane di-heme cytochromes"/>
    <property type="match status" value="1"/>
</dbReference>
<evidence type="ECO:0000256" key="3">
    <source>
        <dbReference type="ARBA" id="ARBA00022448"/>
    </source>
</evidence>
<comment type="cofactor">
    <cofactor evidence="1">
        <name>heme b</name>
        <dbReference type="ChEBI" id="CHEBI:60344"/>
    </cofactor>
</comment>
<dbReference type="PANTHER" id="PTHR30529">
    <property type="entry name" value="CYTOCHROME B561"/>
    <property type="match status" value="1"/>
</dbReference>
<dbReference type="PANTHER" id="PTHR30529:SF1">
    <property type="entry name" value="CYTOCHROME B561 HOMOLOG 2"/>
    <property type="match status" value="1"/>
</dbReference>
<dbReference type="Proteomes" id="UP000753724">
    <property type="component" value="Unassembled WGS sequence"/>
</dbReference>
<dbReference type="Pfam" id="PF01292">
    <property type="entry name" value="Ni_hydr_CYTB"/>
    <property type="match status" value="1"/>
</dbReference>
<dbReference type="EMBL" id="JAAAPO010000004">
    <property type="protein sequence ID" value="NBC36942.1"/>
    <property type="molecule type" value="Genomic_DNA"/>
</dbReference>
<evidence type="ECO:0000256" key="1">
    <source>
        <dbReference type="ARBA" id="ARBA00001970"/>
    </source>
</evidence>
<keyword evidence="16" id="KW-1185">Reference proteome</keyword>
<keyword evidence="6 13" id="KW-0812">Transmembrane</keyword>
<keyword evidence="8" id="KW-0249">Electron transport</keyword>
<comment type="subcellular location">
    <subcellularLocation>
        <location evidence="2">Cell membrane</location>
        <topology evidence="2">Multi-pass membrane protein</topology>
    </subcellularLocation>
</comment>
<evidence type="ECO:0000256" key="2">
    <source>
        <dbReference type="ARBA" id="ARBA00004651"/>
    </source>
</evidence>
<evidence type="ECO:0000256" key="9">
    <source>
        <dbReference type="ARBA" id="ARBA00022989"/>
    </source>
</evidence>
<dbReference type="InterPro" id="IPR011577">
    <property type="entry name" value="Cyt_b561_bac/Ni-Hgenase"/>
</dbReference>
<evidence type="ECO:0000256" key="5">
    <source>
        <dbReference type="ARBA" id="ARBA00022617"/>
    </source>
</evidence>
<reference evidence="16" key="1">
    <citation type="submission" date="2020-01" db="EMBL/GenBank/DDBJ databases">
        <title>Sphingomonas sp. strain CSW-10.</title>
        <authorList>
            <person name="Chen W.-M."/>
        </authorList>
    </citation>
    <scope>NUCLEOTIDE SEQUENCE [LARGE SCALE GENOMIC DNA]</scope>
    <source>
        <strain evidence="16">FSY-8</strain>
    </source>
</reference>
<feature type="transmembrane region" description="Helical" evidence="13">
    <location>
        <begin position="161"/>
        <end position="182"/>
    </location>
</feature>
<evidence type="ECO:0000256" key="4">
    <source>
        <dbReference type="ARBA" id="ARBA00022475"/>
    </source>
</evidence>
<evidence type="ECO:0000313" key="15">
    <source>
        <dbReference type="EMBL" id="NBC36942.1"/>
    </source>
</evidence>
<sequence length="196" mass="21303">MSIQRYSGVAIVLHWLIAVGIIYNLVAGLGLEGLWHQVELEQLPATAARAATDLHKSIGITVLGLVAMRVLWRIGHTPPPLPEGTKPAEAKLAAAIHHTLYLLMVLVPLSGWLHDSAWKGAAENPLKLFGSIPFFRLPVFGGMDEVTKDAWHGGLGEAHEIMAFVLIAAVALHILGALKHSLIDRKPSLSRMWFGK</sequence>
<evidence type="ECO:0000256" key="6">
    <source>
        <dbReference type="ARBA" id="ARBA00022692"/>
    </source>
</evidence>
<evidence type="ECO:0000256" key="8">
    <source>
        <dbReference type="ARBA" id="ARBA00022982"/>
    </source>
</evidence>
<gene>
    <name evidence="15" type="ORF">GTZ99_10275</name>
</gene>
<keyword evidence="10" id="KW-0408">Iron</keyword>
<evidence type="ECO:0000256" key="7">
    <source>
        <dbReference type="ARBA" id="ARBA00022723"/>
    </source>
</evidence>
<organism evidence="15 16">
    <name type="scientific">Novosphingobium ovatum</name>
    <dbReference type="NCBI Taxonomy" id="1908523"/>
    <lineage>
        <taxon>Bacteria</taxon>
        <taxon>Pseudomonadati</taxon>
        <taxon>Pseudomonadota</taxon>
        <taxon>Alphaproteobacteria</taxon>
        <taxon>Sphingomonadales</taxon>
        <taxon>Sphingomonadaceae</taxon>
        <taxon>Novosphingobium</taxon>
    </lineage>
</organism>
<keyword evidence="5" id="KW-0349">Heme</keyword>
<comment type="similarity">
    <text evidence="12">Belongs to the cytochrome b561 family.</text>
</comment>
<proteinExistence type="inferred from homology"/>
<feature type="transmembrane region" description="Helical" evidence="13">
    <location>
        <begin position="54"/>
        <end position="72"/>
    </location>
</feature>
<keyword evidence="3" id="KW-0813">Transport</keyword>
<dbReference type="Gene3D" id="1.20.950.20">
    <property type="entry name" value="Transmembrane di-heme cytochromes, Chain C"/>
    <property type="match status" value="1"/>
</dbReference>
<evidence type="ECO:0000256" key="13">
    <source>
        <dbReference type="SAM" id="Phobius"/>
    </source>
</evidence>
<name>A0ABW9XEH0_9SPHN</name>
<keyword evidence="11 13" id="KW-0472">Membrane</keyword>
<feature type="domain" description="Cytochrome b561 bacterial/Ni-hydrogenase" evidence="14">
    <location>
        <begin position="5"/>
        <end position="195"/>
    </location>
</feature>
<feature type="transmembrane region" description="Helical" evidence="13">
    <location>
        <begin position="12"/>
        <end position="34"/>
    </location>
</feature>
<keyword evidence="9 13" id="KW-1133">Transmembrane helix</keyword>
<dbReference type="InterPro" id="IPR052168">
    <property type="entry name" value="Cytochrome_b561_oxidase"/>
</dbReference>
<protein>
    <submittedName>
        <fullName evidence="15">Cytochrome b</fullName>
    </submittedName>
</protein>
<evidence type="ECO:0000313" key="16">
    <source>
        <dbReference type="Proteomes" id="UP000753724"/>
    </source>
</evidence>
<evidence type="ECO:0000256" key="10">
    <source>
        <dbReference type="ARBA" id="ARBA00023004"/>
    </source>
</evidence>
<evidence type="ECO:0000259" key="14">
    <source>
        <dbReference type="Pfam" id="PF01292"/>
    </source>
</evidence>